<dbReference type="InterPro" id="IPR036412">
    <property type="entry name" value="HAD-like_sf"/>
</dbReference>
<dbReference type="Gene3D" id="3.40.50.1000">
    <property type="entry name" value="HAD superfamily/HAD-like"/>
    <property type="match status" value="1"/>
</dbReference>
<dbReference type="EMBL" id="CABIKM010000031">
    <property type="protein sequence ID" value="VUZ85711.1"/>
    <property type="molecule type" value="Genomic_DNA"/>
</dbReference>
<dbReference type="Pfam" id="PF00702">
    <property type="entry name" value="Hydrolase"/>
    <property type="match status" value="1"/>
</dbReference>
<accession>A0A564ZK51</accession>
<dbReference type="SUPFAM" id="SSF56784">
    <property type="entry name" value="HAD-like"/>
    <property type="match status" value="1"/>
</dbReference>
<reference evidence="1 2" key="1">
    <citation type="submission" date="2019-07" db="EMBL/GenBank/DDBJ databases">
        <authorList>
            <person name="Cremers G."/>
        </authorList>
    </citation>
    <scope>NUCLEOTIDE SEQUENCE [LARGE SCALE GENOMIC DNA]</scope>
</reference>
<dbReference type="AlphaFoldDB" id="A0A564ZK51"/>
<organism evidence="1 2">
    <name type="scientific">Candidatus Methylomirabilis lanthanidiphila</name>
    <dbReference type="NCBI Taxonomy" id="2211376"/>
    <lineage>
        <taxon>Bacteria</taxon>
        <taxon>Candidatus Methylomirabilota</taxon>
        <taxon>Candidatus Methylomirabilia</taxon>
        <taxon>Candidatus Methylomirabilales</taxon>
        <taxon>Candidatus Methylomirabilaceae</taxon>
        <taxon>Candidatus Methylomirabilis</taxon>
    </lineage>
</organism>
<name>A0A564ZK51_9BACT</name>
<dbReference type="Pfam" id="PF05045">
    <property type="entry name" value="RgpF"/>
    <property type="match status" value="1"/>
</dbReference>
<dbReference type="InterPro" id="IPR007739">
    <property type="entry name" value="RgpF"/>
</dbReference>
<protein>
    <submittedName>
        <fullName evidence="1">?-D-glucose-1-phosphatase</fullName>
    </submittedName>
</protein>
<evidence type="ECO:0000313" key="2">
    <source>
        <dbReference type="Proteomes" id="UP000334340"/>
    </source>
</evidence>
<proteinExistence type="predicted"/>
<gene>
    <name evidence="1" type="ORF">MELA_02096</name>
</gene>
<dbReference type="InterPro" id="IPR023214">
    <property type="entry name" value="HAD_sf"/>
</dbReference>
<keyword evidence="2" id="KW-1185">Reference proteome</keyword>
<evidence type="ECO:0000313" key="1">
    <source>
        <dbReference type="EMBL" id="VUZ85711.1"/>
    </source>
</evidence>
<dbReference type="Proteomes" id="UP000334340">
    <property type="component" value="Unassembled WGS sequence"/>
</dbReference>
<sequence length="954" mass="108160">MVPLRWLRHPVRTLLGKDRVATKLAYYKVALVRTYLYYRKTGLKATARRITAELRAIRAKSPHPALGLSELVNVCDIHPVSGDISGRIAVHAHVHYSDVTTELASYLRNIPFAFDLFVSVSTEEARDICDRVFSQLPQAGRVTVDLVENRGRDIAPMIYHFGARLATYDYICHVHTKKSVYSQGRMAGWREYLFRQLLGSEDQVRRIFSMFESNPSAGIIYPQNYEHLPYWGNTWLSNRVLGSQMCRQMGINDVPEGYFDYPAGSMFWARSKAIQNLFSADIRLMDFPQEAGQTDGSLAHCVERLLVLVAKYVGYTPLILADPFSPSWSKWRFDRYMARTLDDIKALLDVKHVKVVAFDVFDTLLIRPLIHPETIKTIVGHRSREMVGDDYAGIRAYTEEMARSRLGRDVGLEDIYAEFASLTGKPINEVADLCAVEEQVELDLVSPRPECIDIFNHAIGSGKRVVLVSDMFLPRRIVEKMLSNNGVIGYHALYLSSDVGVRKDTGALYRLLLEREQLAPGELLVVGDNEHSDVQVPMNLGIQVCHVLRPVEIARALPRFSRIIERVRTKGDLDEQLMLGLVIRKLFGPICYRLFDPASLIYGGPEHIGYAVVGPVILSFCLWLMDTAKQDQIERLHFLAREGQLLKAVYDRVAAHVQEAVPSAYLVLSRRAVTVPMIESVDDIYRIAGDSEYFPNELDEFLKYRYGVVLDENDRKNLYEKGLWKEQKKLELPRDMLELKPVLKELTEKIIAHSRIERPGLTEYLNRIGLDGGTSAAVVDVGYSATIQGKLSCLLRKPIHGYYMLTSARSREICNAHNTFARGYYGDQINGDESDLSPLWRRSFELETFLSSNDPQVICYVLDNDGEPEAVFQEAETAQQSSKTRAGIHSGITSFVDDFFSLRNSVYPELKLPAILPEMLFEEFVENISSSEREILSSLMLDDHYCGRGIVPIG</sequence>